<organism evidence="6 7">
    <name type="scientific">Idiomarina fontislapidosi</name>
    <dbReference type="NCBI Taxonomy" id="263723"/>
    <lineage>
        <taxon>Bacteria</taxon>
        <taxon>Pseudomonadati</taxon>
        <taxon>Pseudomonadota</taxon>
        <taxon>Gammaproteobacteria</taxon>
        <taxon>Alteromonadales</taxon>
        <taxon>Idiomarinaceae</taxon>
        <taxon>Idiomarina</taxon>
    </lineage>
</organism>
<dbReference type="SUPFAM" id="SSF46785">
    <property type="entry name" value="Winged helix' DNA-binding domain"/>
    <property type="match status" value="1"/>
</dbReference>
<evidence type="ECO:0000313" key="7">
    <source>
        <dbReference type="Proteomes" id="UP000287330"/>
    </source>
</evidence>
<dbReference type="PANTHER" id="PTHR30126">
    <property type="entry name" value="HTH-TYPE TRANSCRIPTIONAL REGULATOR"/>
    <property type="match status" value="1"/>
</dbReference>
<dbReference type="OrthoDB" id="5289754at2"/>
<gene>
    <name evidence="6" type="ORF">CWE25_00315</name>
</gene>
<evidence type="ECO:0000313" key="6">
    <source>
        <dbReference type="EMBL" id="RUO58081.1"/>
    </source>
</evidence>
<dbReference type="InterPro" id="IPR000847">
    <property type="entry name" value="LysR_HTH_N"/>
</dbReference>
<keyword evidence="7" id="KW-1185">Reference proteome</keyword>
<feature type="domain" description="HTH lysR-type" evidence="5">
    <location>
        <begin position="6"/>
        <end position="59"/>
    </location>
</feature>
<dbReference type="InterPro" id="IPR005119">
    <property type="entry name" value="LysR_subst-bd"/>
</dbReference>
<dbReference type="PROSITE" id="PS50931">
    <property type="entry name" value="HTH_LYSR"/>
    <property type="match status" value="1"/>
</dbReference>
<dbReference type="Pfam" id="PF03466">
    <property type="entry name" value="LysR_substrate"/>
    <property type="match status" value="1"/>
</dbReference>
<name>A0A432YAZ5_9GAMM</name>
<dbReference type="Gene3D" id="1.10.10.10">
    <property type="entry name" value="Winged helix-like DNA-binding domain superfamily/Winged helix DNA-binding domain"/>
    <property type="match status" value="1"/>
</dbReference>
<dbReference type="Pfam" id="PF00126">
    <property type="entry name" value="HTH_1"/>
    <property type="match status" value="1"/>
</dbReference>
<reference evidence="7" key="1">
    <citation type="journal article" date="2018" name="Front. Microbiol.">
        <title>Genome-Based Analysis Reveals the Taxonomy and Diversity of the Family Idiomarinaceae.</title>
        <authorList>
            <person name="Liu Y."/>
            <person name="Lai Q."/>
            <person name="Shao Z."/>
        </authorList>
    </citation>
    <scope>NUCLEOTIDE SEQUENCE [LARGE SCALE GENOMIC DNA]</scope>
    <source>
        <strain evidence="7">F23</strain>
    </source>
</reference>
<keyword evidence="3" id="KW-0238">DNA-binding</keyword>
<proteinExistence type="inferred from homology"/>
<accession>A0A432YAZ5</accession>
<evidence type="ECO:0000256" key="1">
    <source>
        <dbReference type="ARBA" id="ARBA00009437"/>
    </source>
</evidence>
<dbReference type="InterPro" id="IPR036390">
    <property type="entry name" value="WH_DNA-bd_sf"/>
</dbReference>
<evidence type="ECO:0000256" key="4">
    <source>
        <dbReference type="ARBA" id="ARBA00023163"/>
    </source>
</evidence>
<dbReference type="FunFam" id="1.10.10.10:FF:000001">
    <property type="entry name" value="LysR family transcriptional regulator"/>
    <property type="match status" value="1"/>
</dbReference>
<dbReference type="GO" id="GO:0000976">
    <property type="term" value="F:transcription cis-regulatory region binding"/>
    <property type="evidence" value="ECO:0007669"/>
    <property type="project" value="TreeGrafter"/>
</dbReference>
<sequence length="299" mass="33851">MVNPVWLRTFVSLARTQHFTRTAEQLFMTQSGVSQHIKKLEQQLGVTLIARNSSAFELTEAGQRLLQTAEDLVETLDSLATWVADDPDDCGEVRVMSPGSVGLKLYDALLGLQLEHPGLVIDYRFAPNVDVETRVADKQVDIGLMTQAPQREGLQFHQLSQEQLLLITPAAYPTVDFMTLRELGFIDHPDGYHHGNLLLSRNFVEFSHMSEFNKRGFSNQINLILEPVKRGLGFTVLPEFVVEQSQQRDALQVHPLSHPAYEPVYCVTRKAPQQPRRVARVKHFIETSIQRRVAGDWLA</sequence>
<evidence type="ECO:0000256" key="3">
    <source>
        <dbReference type="ARBA" id="ARBA00023125"/>
    </source>
</evidence>
<comment type="similarity">
    <text evidence="1">Belongs to the LysR transcriptional regulatory family.</text>
</comment>
<dbReference type="InterPro" id="IPR036388">
    <property type="entry name" value="WH-like_DNA-bd_sf"/>
</dbReference>
<dbReference type="PRINTS" id="PR00039">
    <property type="entry name" value="HTHLYSR"/>
</dbReference>
<dbReference type="SUPFAM" id="SSF53850">
    <property type="entry name" value="Periplasmic binding protein-like II"/>
    <property type="match status" value="1"/>
</dbReference>
<dbReference type="EMBL" id="PIPV01000001">
    <property type="protein sequence ID" value="RUO58081.1"/>
    <property type="molecule type" value="Genomic_DNA"/>
</dbReference>
<dbReference type="Proteomes" id="UP000287330">
    <property type="component" value="Unassembled WGS sequence"/>
</dbReference>
<dbReference type="CDD" id="cd05466">
    <property type="entry name" value="PBP2_LTTR_substrate"/>
    <property type="match status" value="1"/>
</dbReference>
<dbReference type="RefSeq" id="WP_110572046.1">
    <property type="nucleotide sequence ID" value="NZ_PIPV01000001.1"/>
</dbReference>
<protein>
    <submittedName>
        <fullName evidence="6">LysR family transcriptional regulator</fullName>
    </submittedName>
</protein>
<dbReference type="PANTHER" id="PTHR30126:SF99">
    <property type="entry name" value="TRANSCRIPTIONAL REGULATOR LYSR FAMILY"/>
    <property type="match status" value="1"/>
</dbReference>
<dbReference type="Gene3D" id="3.40.190.10">
    <property type="entry name" value="Periplasmic binding protein-like II"/>
    <property type="match status" value="2"/>
</dbReference>
<evidence type="ECO:0000259" key="5">
    <source>
        <dbReference type="PROSITE" id="PS50931"/>
    </source>
</evidence>
<keyword evidence="4" id="KW-0804">Transcription</keyword>
<dbReference type="GO" id="GO:0003700">
    <property type="term" value="F:DNA-binding transcription factor activity"/>
    <property type="evidence" value="ECO:0007669"/>
    <property type="project" value="InterPro"/>
</dbReference>
<comment type="caution">
    <text evidence="6">The sequence shown here is derived from an EMBL/GenBank/DDBJ whole genome shotgun (WGS) entry which is preliminary data.</text>
</comment>
<keyword evidence="2" id="KW-0805">Transcription regulation</keyword>
<dbReference type="AlphaFoldDB" id="A0A432YAZ5"/>
<evidence type="ECO:0000256" key="2">
    <source>
        <dbReference type="ARBA" id="ARBA00023015"/>
    </source>
</evidence>